<sequence>MTENPTPQPDRPAEGSGQDATTAFAAQGQPSPHSSGGVRGDGVRGDGVRGDGDGDGVPYYQAPTHPGQRQDVAAPRTVSPPLVSEPSDDEGHVARAPRGTTDLGLLLLRVGLGVILLAHGSQNLFALFHGPGINGFEDLLTRAGYAHAHLLAYLGSIAEVGAGAFLVLGLLTPLAGAAALGTTINAWFVADQAAPGFRFFVSAQGQELEMLLVLLAAVVVLLGPGRFSLDRRRGWATRPLLSSWLGLVLGVAAGLLVWFLLNGATPFA</sequence>
<dbReference type="PANTHER" id="PTHR33452:SF1">
    <property type="entry name" value="INNER MEMBRANE PROTEIN YPHA-RELATED"/>
    <property type="match status" value="1"/>
</dbReference>
<name>A0ABY6P3F6_9NOCA</name>
<comment type="subcellular location">
    <subcellularLocation>
        <location evidence="1">Cell membrane</location>
        <topology evidence="1">Multi-pass membrane protein</topology>
    </subcellularLocation>
</comment>
<evidence type="ECO:0000256" key="7">
    <source>
        <dbReference type="SAM" id="MobiDB-lite"/>
    </source>
</evidence>
<keyword evidence="3" id="KW-1003">Cell membrane</keyword>
<evidence type="ECO:0000256" key="2">
    <source>
        <dbReference type="ARBA" id="ARBA00006679"/>
    </source>
</evidence>
<feature type="region of interest" description="Disordered" evidence="7">
    <location>
        <begin position="1"/>
        <end position="96"/>
    </location>
</feature>
<evidence type="ECO:0000256" key="3">
    <source>
        <dbReference type="ARBA" id="ARBA00022475"/>
    </source>
</evidence>
<dbReference type="EMBL" id="CP110615">
    <property type="protein sequence ID" value="UZJ25658.1"/>
    <property type="molecule type" value="Genomic_DNA"/>
</dbReference>
<evidence type="ECO:0000256" key="4">
    <source>
        <dbReference type="ARBA" id="ARBA00022692"/>
    </source>
</evidence>
<dbReference type="Pfam" id="PF07681">
    <property type="entry name" value="DoxX"/>
    <property type="match status" value="1"/>
</dbReference>
<feature type="compositionally biased region" description="Pro residues" evidence="7">
    <location>
        <begin position="1"/>
        <end position="10"/>
    </location>
</feature>
<feature type="transmembrane region" description="Helical" evidence="8">
    <location>
        <begin position="241"/>
        <end position="261"/>
    </location>
</feature>
<evidence type="ECO:0000313" key="10">
    <source>
        <dbReference type="Proteomes" id="UP001164965"/>
    </source>
</evidence>
<evidence type="ECO:0000256" key="1">
    <source>
        <dbReference type="ARBA" id="ARBA00004651"/>
    </source>
</evidence>
<dbReference type="RefSeq" id="WP_265383762.1">
    <property type="nucleotide sequence ID" value="NZ_CP110615.1"/>
</dbReference>
<dbReference type="PANTHER" id="PTHR33452">
    <property type="entry name" value="OXIDOREDUCTASE CATD-RELATED"/>
    <property type="match status" value="1"/>
</dbReference>
<keyword evidence="6 8" id="KW-0472">Membrane</keyword>
<dbReference type="Proteomes" id="UP001164965">
    <property type="component" value="Chromosome"/>
</dbReference>
<reference evidence="9" key="1">
    <citation type="submission" date="2022-10" db="EMBL/GenBank/DDBJ databases">
        <title>Rhodococcus sp.75.</title>
        <authorList>
            <person name="Sun M."/>
        </authorList>
    </citation>
    <scope>NUCLEOTIDE SEQUENCE</scope>
    <source>
        <strain evidence="9">75</strain>
    </source>
</reference>
<evidence type="ECO:0000256" key="5">
    <source>
        <dbReference type="ARBA" id="ARBA00022989"/>
    </source>
</evidence>
<keyword evidence="10" id="KW-1185">Reference proteome</keyword>
<feature type="compositionally biased region" description="Basic and acidic residues" evidence="7">
    <location>
        <begin position="41"/>
        <end position="52"/>
    </location>
</feature>
<organism evidence="9 10">
    <name type="scientific">Rhodococcus antarcticus</name>
    <dbReference type="NCBI Taxonomy" id="2987751"/>
    <lineage>
        <taxon>Bacteria</taxon>
        <taxon>Bacillati</taxon>
        <taxon>Actinomycetota</taxon>
        <taxon>Actinomycetes</taxon>
        <taxon>Mycobacteriales</taxon>
        <taxon>Nocardiaceae</taxon>
        <taxon>Rhodococcus</taxon>
    </lineage>
</organism>
<protein>
    <submittedName>
        <fullName evidence="9">DoxX family protein</fullName>
    </submittedName>
</protein>
<feature type="transmembrane region" description="Helical" evidence="8">
    <location>
        <begin position="210"/>
        <end position="229"/>
    </location>
</feature>
<evidence type="ECO:0000313" key="9">
    <source>
        <dbReference type="EMBL" id="UZJ25658.1"/>
    </source>
</evidence>
<accession>A0ABY6P3F6</accession>
<evidence type="ECO:0000256" key="8">
    <source>
        <dbReference type="SAM" id="Phobius"/>
    </source>
</evidence>
<proteinExistence type="inferred from homology"/>
<keyword evidence="4 8" id="KW-0812">Transmembrane</keyword>
<dbReference type="InterPro" id="IPR051907">
    <property type="entry name" value="DoxX-like_oxidoreductase"/>
</dbReference>
<keyword evidence="5 8" id="KW-1133">Transmembrane helix</keyword>
<dbReference type="InterPro" id="IPR032808">
    <property type="entry name" value="DoxX"/>
</dbReference>
<feature type="transmembrane region" description="Helical" evidence="8">
    <location>
        <begin position="164"/>
        <end position="190"/>
    </location>
</feature>
<gene>
    <name evidence="9" type="ORF">RHODO2019_04180</name>
</gene>
<evidence type="ECO:0000256" key="6">
    <source>
        <dbReference type="ARBA" id="ARBA00023136"/>
    </source>
</evidence>
<comment type="similarity">
    <text evidence="2">Belongs to the DoxX family.</text>
</comment>